<gene>
    <name evidence="3" type="ORF">Acr_03g0005230</name>
</gene>
<dbReference type="AlphaFoldDB" id="A0A7J0ED10"/>
<reference evidence="3 4" key="1">
    <citation type="submission" date="2019-07" db="EMBL/GenBank/DDBJ databases">
        <title>De Novo Assembly of kiwifruit Actinidia rufa.</title>
        <authorList>
            <person name="Sugita-Konishi S."/>
            <person name="Sato K."/>
            <person name="Mori E."/>
            <person name="Abe Y."/>
            <person name="Kisaki G."/>
            <person name="Hamano K."/>
            <person name="Suezawa K."/>
            <person name="Otani M."/>
            <person name="Fukuda T."/>
            <person name="Manabe T."/>
            <person name="Gomi K."/>
            <person name="Tabuchi M."/>
            <person name="Akimitsu K."/>
            <person name="Kataoka I."/>
        </authorList>
    </citation>
    <scope>NUCLEOTIDE SEQUENCE [LARGE SCALE GENOMIC DNA]</scope>
    <source>
        <strain evidence="4">cv. Fuchu</strain>
    </source>
</reference>
<organism evidence="3 4">
    <name type="scientific">Actinidia rufa</name>
    <dbReference type="NCBI Taxonomy" id="165716"/>
    <lineage>
        <taxon>Eukaryota</taxon>
        <taxon>Viridiplantae</taxon>
        <taxon>Streptophyta</taxon>
        <taxon>Embryophyta</taxon>
        <taxon>Tracheophyta</taxon>
        <taxon>Spermatophyta</taxon>
        <taxon>Magnoliopsida</taxon>
        <taxon>eudicotyledons</taxon>
        <taxon>Gunneridae</taxon>
        <taxon>Pentapetalae</taxon>
        <taxon>asterids</taxon>
        <taxon>Ericales</taxon>
        <taxon>Actinidiaceae</taxon>
        <taxon>Actinidia</taxon>
    </lineage>
</organism>
<evidence type="ECO:0000313" key="4">
    <source>
        <dbReference type="Proteomes" id="UP000585474"/>
    </source>
</evidence>
<protein>
    <submittedName>
        <fullName evidence="3">Uncharacterized protein</fullName>
    </submittedName>
</protein>
<comment type="caution">
    <text evidence="3">The sequence shown here is derived from an EMBL/GenBank/DDBJ whole genome shotgun (WGS) entry which is preliminary data.</text>
</comment>
<sequence length="190" mass="21656">MPKLYRETENLNTTMEYKAQYQHNFLILCLLLLLLLTSFPSTMANFKDNLPTNPGDANANTKVTYGFSRPAPDAPKEDQNKKGPQSNEETYQQCAAEFECRCPSVCECPLTLEPDAFKQLKKNLAPVIRQRLKKLFKKELTVESAIEAAHTIDLLKLLNESTSELNVIRDNVHNSARLLRDAFDKIPEHM</sequence>
<keyword evidence="4" id="KW-1185">Reference proteome</keyword>
<keyword evidence="2" id="KW-0732">Signal</keyword>
<feature type="chain" id="PRO_5029759799" evidence="2">
    <location>
        <begin position="45"/>
        <end position="190"/>
    </location>
</feature>
<feature type="region of interest" description="Disordered" evidence="1">
    <location>
        <begin position="49"/>
        <end position="88"/>
    </location>
</feature>
<evidence type="ECO:0000256" key="2">
    <source>
        <dbReference type="SAM" id="SignalP"/>
    </source>
</evidence>
<evidence type="ECO:0000256" key="1">
    <source>
        <dbReference type="SAM" id="MobiDB-lite"/>
    </source>
</evidence>
<proteinExistence type="predicted"/>
<name>A0A7J0ED10_9ERIC</name>
<dbReference type="OrthoDB" id="1577365at2759"/>
<feature type="signal peptide" evidence="2">
    <location>
        <begin position="1"/>
        <end position="44"/>
    </location>
</feature>
<accession>A0A7J0ED10</accession>
<dbReference type="EMBL" id="BJWL01000003">
    <property type="protein sequence ID" value="GFY83749.1"/>
    <property type="molecule type" value="Genomic_DNA"/>
</dbReference>
<evidence type="ECO:0000313" key="3">
    <source>
        <dbReference type="EMBL" id="GFY83749.1"/>
    </source>
</evidence>
<dbReference type="Proteomes" id="UP000585474">
    <property type="component" value="Unassembled WGS sequence"/>
</dbReference>